<evidence type="ECO:0000256" key="1">
    <source>
        <dbReference type="ARBA" id="ARBA00008833"/>
    </source>
</evidence>
<dbReference type="GO" id="GO:0016787">
    <property type="term" value="F:hydrolase activity"/>
    <property type="evidence" value="ECO:0007669"/>
    <property type="project" value="UniProtKB-KW"/>
</dbReference>
<keyword evidence="6 8" id="KW-0624">Polysaccharide degradation</keyword>
<dbReference type="InterPro" id="IPR017853">
    <property type="entry name" value="GH"/>
</dbReference>
<evidence type="ECO:0000259" key="11">
    <source>
        <dbReference type="Pfam" id="PF07477"/>
    </source>
</evidence>
<dbReference type="PANTHER" id="PTHR39207">
    <property type="entry name" value="ALPHA-GLUCURONIDASE A"/>
    <property type="match status" value="1"/>
</dbReference>
<protein>
    <recommendedName>
        <fullName evidence="8">Xylan alpha-1,2-glucuronidase</fullName>
        <ecNumber evidence="8">3.2.1.131</ecNumber>
    </recommendedName>
</protein>
<dbReference type="Pfam" id="PF03648">
    <property type="entry name" value="Glyco_hydro_67N"/>
    <property type="match status" value="1"/>
</dbReference>
<dbReference type="SUPFAM" id="SSF55545">
    <property type="entry name" value="beta-N-acetylhexosaminidase-like domain"/>
    <property type="match status" value="1"/>
</dbReference>
<dbReference type="RefSeq" id="WP_382414043.1">
    <property type="nucleotide sequence ID" value="NZ_AP031500.1"/>
</dbReference>
<evidence type="ECO:0000256" key="2">
    <source>
        <dbReference type="ARBA" id="ARBA00022651"/>
    </source>
</evidence>
<evidence type="ECO:0000313" key="13">
    <source>
        <dbReference type="EMBL" id="MFC3153972.1"/>
    </source>
</evidence>
<accession>A0ABV7HRK2</accession>
<evidence type="ECO:0000256" key="3">
    <source>
        <dbReference type="ARBA" id="ARBA00022801"/>
    </source>
</evidence>
<dbReference type="Proteomes" id="UP001595548">
    <property type="component" value="Unassembled WGS sequence"/>
</dbReference>
<evidence type="ECO:0000259" key="10">
    <source>
        <dbReference type="Pfam" id="PF03648"/>
    </source>
</evidence>
<dbReference type="InterPro" id="IPR011395">
    <property type="entry name" value="Glyco_hydro_67_aGlcAse"/>
</dbReference>
<feature type="domain" description="Glycosyl hydrolase family 67 C-terminal" evidence="11">
    <location>
        <begin position="479"/>
        <end position="703"/>
    </location>
</feature>
<dbReference type="PIRSF" id="PIRSF029900">
    <property type="entry name" value="Alpha-glucuronds"/>
    <property type="match status" value="1"/>
</dbReference>
<evidence type="ECO:0000256" key="6">
    <source>
        <dbReference type="ARBA" id="ARBA00023326"/>
    </source>
</evidence>
<name>A0ABV7HRK2_9GAMM</name>
<dbReference type="EMBL" id="JBHRTL010000003">
    <property type="protein sequence ID" value="MFC3153972.1"/>
    <property type="molecule type" value="Genomic_DNA"/>
</dbReference>
<dbReference type="InterPro" id="IPR005154">
    <property type="entry name" value="Glyco_hydro_67_aGlcAse_N"/>
</dbReference>
<dbReference type="InterPro" id="IPR011100">
    <property type="entry name" value="Glyco_hydro_67_cat"/>
</dbReference>
<dbReference type="InterPro" id="IPR029018">
    <property type="entry name" value="Hex-like_dom2"/>
</dbReference>
<organism evidence="13 14">
    <name type="scientific">Gilvimarinus japonicus</name>
    <dbReference type="NCBI Taxonomy" id="1796469"/>
    <lineage>
        <taxon>Bacteria</taxon>
        <taxon>Pseudomonadati</taxon>
        <taxon>Pseudomonadota</taxon>
        <taxon>Gammaproteobacteria</taxon>
        <taxon>Cellvibrionales</taxon>
        <taxon>Cellvibrionaceae</taxon>
        <taxon>Gilvimarinus</taxon>
    </lineage>
</organism>
<proteinExistence type="inferred from homology"/>
<dbReference type="PANTHER" id="PTHR39207:SF1">
    <property type="entry name" value="ALPHA-GLUCURONIDASE A"/>
    <property type="match status" value="1"/>
</dbReference>
<feature type="chain" id="PRO_5047499514" description="Xylan alpha-1,2-glucuronidase" evidence="9">
    <location>
        <begin position="29"/>
        <end position="734"/>
    </location>
</feature>
<evidence type="ECO:0000256" key="9">
    <source>
        <dbReference type="SAM" id="SignalP"/>
    </source>
</evidence>
<keyword evidence="9" id="KW-0732">Signal</keyword>
<dbReference type="SUPFAM" id="SSF51445">
    <property type="entry name" value="(Trans)glycosidases"/>
    <property type="match status" value="1"/>
</dbReference>
<feature type="domain" description="Alpha glucuronidase N-terminal" evidence="10">
    <location>
        <begin position="34"/>
        <end position="155"/>
    </location>
</feature>
<dbReference type="Gene3D" id="3.30.379.10">
    <property type="entry name" value="Chitobiase/beta-hexosaminidase domain 2-like"/>
    <property type="match status" value="1"/>
</dbReference>
<dbReference type="EC" id="3.2.1.131" evidence="8"/>
<evidence type="ECO:0000256" key="8">
    <source>
        <dbReference type="RuleBase" id="RU361198"/>
    </source>
</evidence>
<keyword evidence="4 8" id="KW-0119">Carbohydrate metabolism</keyword>
<keyword evidence="14" id="KW-1185">Reference proteome</keyword>
<keyword evidence="2 7" id="KW-0858">Xylan degradation</keyword>
<dbReference type="Gene3D" id="3.90.1330.10">
    <property type="entry name" value="Alpha-glucuronidase, C-terminal domain"/>
    <property type="match status" value="1"/>
</dbReference>
<comment type="subunit">
    <text evidence="8">Homodimer.</text>
</comment>
<dbReference type="InterPro" id="IPR011099">
    <property type="entry name" value="Glyco_hydro_67_C"/>
</dbReference>
<comment type="similarity">
    <text evidence="1 7 8">Belongs to the glycosyl hydrolase 67 family.</text>
</comment>
<reference evidence="14" key="1">
    <citation type="journal article" date="2019" name="Int. J. Syst. Evol. Microbiol.">
        <title>The Global Catalogue of Microorganisms (GCM) 10K type strain sequencing project: providing services to taxonomists for standard genome sequencing and annotation.</title>
        <authorList>
            <consortium name="The Broad Institute Genomics Platform"/>
            <consortium name="The Broad Institute Genome Sequencing Center for Infectious Disease"/>
            <person name="Wu L."/>
            <person name="Ma J."/>
        </authorList>
    </citation>
    <scope>NUCLEOTIDE SEQUENCE [LARGE SCALE GENOMIC DNA]</scope>
    <source>
        <strain evidence="14">KCTC 52141</strain>
    </source>
</reference>
<sequence>MYRLYRTPQYLALLASLVLTLLCTTAQAEDGYRMWLRYDTIADNTLKQQYRAQLQQLVATDQSPTLAAARAELTRGLNGLLGQSIKPSKAAQGAGNLIIGTPDSSANIAALKLGDRLNAVGPEGFIITRAKVAGQRATVIAANSDAGVLYGAFHLLRLMQTQSDIAHIDVQSAPSVQHRVVNHWDNLNRIVERGYAGLSLWEWGNLPEYQNNPRYIDYARINASLGINGTVINNVNADARILSDAFLAKAAALAEVFRPYGIKLYLSVKFNSPMLLDDFDTADPLDPKVQKWWRERVKKVYQYIPDFGGFLVKANSEGQPGPQDFGRNHADGANMLADALAPYNGLVFWRAFVYAPEQGDRFREAYDEFKPLDGKFRDNVIVQIKNGPIDFQPREPFSPLFGALQKTNIALEVQVSQEYFGFSNHLAYQGPLFEEALDADTYAQGAGSTIGKILAGNVFDYKHTGMAAVINPGTDRNWTGHTFVQSSWYAFGRLAWDVGLSSAAIADEWARMTFNNKDDVLAPVTDIMAISREAGVNYRMPLGLTHLYAQGHHYGPAPWHDTSGRPDWTAYYYHQADKDGIGYDRTKTGSHAIEQYYPHWATQFAKPETTPEALLLWFHHLPWSYKMDSGRSLWQELVHKYDTGVNQVREMQTQWQELKGKIDPERFSQVEAQLKVQLRDAIYWRDACVSYFASVSGLALPKGSSAPAHPLEYYKNQEKIRYVPDPWYPFPSAH</sequence>
<comment type="catalytic activity">
    <reaction evidence="8">
        <text>Hydrolysis of (1-&gt;2)-alpha-D-(4-O-methyl)glucuronosyl links in the main chain of hardwood xylans.</text>
        <dbReference type="EC" id="3.2.1.131"/>
    </reaction>
</comment>
<dbReference type="Pfam" id="PF07488">
    <property type="entry name" value="Glyco_hydro_67M"/>
    <property type="match status" value="1"/>
</dbReference>
<evidence type="ECO:0000259" key="12">
    <source>
        <dbReference type="Pfam" id="PF07488"/>
    </source>
</evidence>
<keyword evidence="3 7" id="KW-0378">Hydrolase</keyword>
<feature type="signal peptide" evidence="9">
    <location>
        <begin position="1"/>
        <end position="28"/>
    </location>
</feature>
<gene>
    <name evidence="13" type="ORF">ACFOEB_02075</name>
</gene>
<dbReference type="InterPro" id="IPR037054">
    <property type="entry name" value="A-glucoronidase_C_sf"/>
</dbReference>
<dbReference type="Gene3D" id="3.20.20.80">
    <property type="entry name" value="Glycosidases"/>
    <property type="match status" value="1"/>
</dbReference>
<evidence type="ECO:0000256" key="7">
    <source>
        <dbReference type="PIRNR" id="PIRNR029900"/>
    </source>
</evidence>
<keyword evidence="5 7" id="KW-0326">Glycosidase</keyword>
<dbReference type="Pfam" id="PF07477">
    <property type="entry name" value="Glyco_hydro_67C"/>
    <property type="match status" value="1"/>
</dbReference>
<comment type="caution">
    <text evidence="13">The sequence shown here is derived from an EMBL/GenBank/DDBJ whole genome shotgun (WGS) entry which is preliminary data.</text>
</comment>
<evidence type="ECO:0000313" key="14">
    <source>
        <dbReference type="Proteomes" id="UP001595548"/>
    </source>
</evidence>
<evidence type="ECO:0000256" key="4">
    <source>
        <dbReference type="ARBA" id="ARBA00023277"/>
    </source>
</evidence>
<evidence type="ECO:0000256" key="5">
    <source>
        <dbReference type="ARBA" id="ARBA00023295"/>
    </source>
</evidence>
<feature type="domain" description="Glycosyl hydrolase family 67 catalytic" evidence="12">
    <location>
        <begin position="159"/>
        <end position="478"/>
    </location>
</feature>